<dbReference type="PROSITE" id="PS50404">
    <property type="entry name" value="GST_NTER"/>
    <property type="match status" value="1"/>
</dbReference>
<keyword evidence="4" id="KW-1185">Reference proteome</keyword>
<dbReference type="Gene3D" id="1.20.1050.10">
    <property type="match status" value="1"/>
</dbReference>
<feature type="domain" description="GST C-terminal" evidence="2">
    <location>
        <begin position="84"/>
        <end position="200"/>
    </location>
</feature>
<dbReference type="RefSeq" id="WP_084879318.1">
    <property type="nucleotide sequence ID" value="NZ_JAGGMY010000005.1"/>
</dbReference>
<name>A0A1X1EKY5_PANCY</name>
<gene>
    <name evidence="3" type="ORF">HA50_23600</name>
</gene>
<dbReference type="InterPro" id="IPR010987">
    <property type="entry name" value="Glutathione-S-Trfase_C-like"/>
</dbReference>
<dbReference type="PANTHER" id="PTHR44051:SF2">
    <property type="entry name" value="HYPOTHETICAL GLUTATHIONE S-TRANSFERASE LIKE PROTEIN"/>
    <property type="match status" value="1"/>
</dbReference>
<dbReference type="Proteomes" id="UP000193749">
    <property type="component" value="Unassembled WGS sequence"/>
</dbReference>
<proteinExistence type="predicted"/>
<dbReference type="SFLD" id="SFLDS00019">
    <property type="entry name" value="Glutathione_Transferase_(cytos"/>
    <property type="match status" value="1"/>
</dbReference>
<dbReference type="OrthoDB" id="9797500at2"/>
<dbReference type="Pfam" id="PF00043">
    <property type="entry name" value="GST_C"/>
    <property type="match status" value="1"/>
</dbReference>
<accession>A0A1X1EKY5</accession>
<dbReference type="STRING" id="55209.HA50_23600"/>
<reference evidence="3 4" key="1">
    <citation type="journal article" date="2017" name="Antonie Van Leeuwenhoek">
        <title>Phylogenomic resolution of the bacterial genus Pantoea and its relationship with Erwinia and Tatumella.</title>
        <authorList>
            <person name="Palmer M."/>
            <person name="Steenkamp E.T."/>
            <person name="Coetzee M.P."/>
            <person name="Chan W.Y."/>
            <person name="van Zyl E."/>
            <person name="De Maayer P."/>
            <person name="Coutinho T.A."/>
            <person name="Blom J."/>
            <person name="Smits T.H."/>
            <person name="Duffy B."/>
            <person name="Venter S.N."/>
        </authorList>
    </citation>
    <scope>NUCLEOTIDE SEQUENCE [LARGE SCALE GENOMIC DNA]</scope>
    <source>
        <strain evidence="3 4">LMG 2657</strain>
    </source>
</reference>
<dbReference type="SFLD" id="SFLDG00358">
    <property type="entry name" value="Main_(cytGST)"/>
    <property type="match status" value="1"/>
</dbReference>
<evidence type="ECO:0000313" key="3">
    <source>
        <dbReference type="EMBL" id="ORM89600.1"/>
    </source>
</evidence>
<dbReference type="PROSITE" id="PS50405">
    <property type="entry name" value="GST_CTER"/>
    <property type="match status" value="1"/>
</dbReference>
<evidence type="ECO:0000259" key="1">
    <source>
        <dbReference type="PROSITE" id="PS50404"/>
    </source>
</evidence>
<dbReference type="CDD" id="cd03056">
    <property type="entry name" value="GST_N_4"/>
    <property type="match status" value="1"/>
</dbReference>
<dbReference type="Pfam" id="PF13409">
    <property type="entry name" value="GST_N_2"/>
    <property type="match status" value="1"/>
</dbReference>
<dbReference type="InterPro" id="IPR036282">
    <property type="entry name" value="Glutathione-S-Trfase_C_sf"/>
</dbReference>
<feature type="domain" description="GST N-terminal" evidence="1">
    <location>
        <begin position="1"/>
        <end position="82"/>
    </location>
</feature>
<dbReference type="InterPro" id="IPR004046">
    <property type="entry name" value="GST_C"/>
</dbReference>
<protein>
    <recommendedName>
        <fullName evidence="5">Glutathione S-transferase</fullName>
    </recommendedName>
</protein>
<dbReference type="InterPro" id="IPR004045">
    <property type="entry name" value="Glutathione_S-Trfase_N"/>
</dbReference>
<dbReference type="SUPFAM" id="SSF52833">
    <property type="entry name" value="Thioredoxin-like"/>
    <property type="match status" value="1"/>
</dbReference>
<comment type="caution">
    <text evidence="3">The sequence shown here is derived from an EMBL/GenBank/DDBJ whole genome shotgun (WGS) entry which is preliminary data.</text>
</comment>
<dbReference type="InterPro" id="IPR036249">
    <property type="entry name" value="Thioredoxin-like_sf"/>
</dbReference>
<evidence type="ECO:0008006" key="5">
    <source>
        <dbReference type="Google" id="ProtNLM"/>
    </source>
</evidence>
<organism evidence="3 4">
    <name type="scientific">Pantoea cypripedii</name>
    <name type="common">Pectobacterium cypripedii</name>
    <name type="synonym">Erwinia cypripedii</name>
    <dbReference type="NCBI Taxonomy" id="55209"/>
    <lineage>
        <taxon>Bacteria</taxon>
        <taxon>Pseudomonadati</taxon>
        <taxon>Pseudomonadota</taxon>
        <taxon>Gammaproteobacteria</taxon>
        <taxon>Enterobacterales</taxon>
        <taxon>Erwiniaceae</taxon>
        <taxon>Pantoea</taxon>
    </lineage>
</organism>
<evidence type="ECO:0000313" key="4">
    <source>
        <dbReference type="Proteomes" id="UP000193749"/>
    </source>
</evidence>
<evidence type="ECO:0000259" key="2">
    <source>
        <dbReference type="PROSITE" id="PS50405"/>
    </source>
</evidence>
<dbReference type="PANTHER" id="PTHR44051">
    <property type="entry name" value="GLUTATHIONE S-TRANSFERASE-RELATED"/>
    <property type="match status" value="1"/>
</dbReference>
<dbReference type="SUPFAM" id="SSF47616">
    <property type="entry name" value="GST C-terminal domain-like"/>
    <property type="match status" value="1"/>
</dbReference>
<dbReference type="EMBL" id="MLJI01000002">
    <property type="protein sequence ID" value="ORM89600.1"/>
    <property type="molecule type" value="Genomic_DNA"/>
</dbReference>
<dbReference type="InterPro" id="IPR040079">
    <property type="entry name" value="Glutathione_S-Trfase"/>
</dbReference>
<dbReference type="Gene3D" id="3.40.30.10">
    <property type="entry name" value="Glutaredoxin"/>
    <property type="match status" value="1"/>
</dbReference>
<sequence length="200" mass="23003">MIKLYDSKLSGNAWKIRLMLNFLQIPYTRETLNLAEGKHKEEAFKKRNPFARIPVVELADGRHLNESNAILLYFAEGSSLLPADPVMRCKINAWLFFEQADLLRFLAYPRFYTMTNQREKFADIIAHYMELGKVALTHVNQALEKSSWIAGESLSVADFSLYPYISMAEEGGYTLAEWPAIQRWIGNFKDIPGYENLVNA</sequence>
<dbReference type="AlphaFoldDB" id="A0A1X1EKY5"/>